<comment type="function">
    <text evidence="9">Regulator of endoplasmic reticulum secretion that acts as a key determinant of brain size. Required for secretion of extracellular matrix proteins. Required for correct brain development by depositing sufficient extracellular matrix proteins for tissue integrity and the proliferation of neural progenitors. Acts as a regulator of the unfolded protein response (UPR).</text>
</comment>
<comment type="similarity">
    <text evidence="8">Belongs to the YOS1 family.</text>
</comment>
<gene>
    <name evidence="11" type="ORF">ALC60_08763</name>
</gene>
<organism evidence="11 12">
    <name type="scientific">Mycetomoellerius zeteki</name>
    <dbReference type="NCBI Taxonomy" id="64791"/>
    <lineage>
        <taxon>Eukaryota</taxon>
        <taxon>Metazoa</taxon>
        <taxon>Ecdysozoa</taxon>
        <taxon>Arthropoda</taxon>
        <taxon>Hexapoda</taxon>
        <taxon>Insecta</taxon>
        <taxon>Pterygota</taxon>
        <taxon>Neoptera</taxon>
        <taxon>Endopterygota</taxon>
        <taxon>Hymenoptera</taxon>
        <taxon>Apocrita</taxon>
        <taxon>Aculeata</taxon>
        <taxon>Formicoidea</taxon>
        <taxon>Formicidae</taxon>
        <taxon>Myrmicinae</taxon>
        <taxon>Mycetomoellerius</taxon>
    </lineage>
</organism>
<evidence type="ECO:0000256" key="4">
    <source>
        <dbReference type="ARBA" id="ARBA00022692"/>
    </source>
</evidence>
<comment type="subcellular location">
    <subcellularLocation>
        <location evidence="1">Membrane</location>
    </subcellularLocation>
</comment>
<dbReference type="Proteomes" id="UP000075809">
    <property type="component" value="Unassembled WGS sequence"/>
</dbReference>
<reference evidence="11 12" key="1">
    <citation type="submission" date="2015-09" db="EMBL/GenBank/DDBJ databases">
        <title>Trachymyrmex zeteki WGS genome.</title>
        <authorList>
            <person name="Nygaard S."/>
            <person name="Hu H."/>
            <person name="Boomsma J."/>
            <person name="Zhang G."/>
        </authorList>
    </citation>
    <scope>NUCLEOTIDE SEQUENCE [LARGE SCALE GENOMIC DNA]</scope>
    <source>
        <strain evidence="11">Tzet28-1</strain>
        <tissue evidence="11">Whole body</tissue>
    </source>
</reference>
<dbReference type="PANTHER" id="PTHR15858">
    <property type="entry name" value="IMMEDIATE EARLY RESPONSE 3-INTERACTING PROTEIN 1"/>
    <property type="match status" value="1"/>
</dbReference>
<keyword evidence="3" id="KW-0813">Transport</keyword>
<feature type="chain" id="PRO_5007591499" description="Immediate early response 3-interacting protein 1" evidence="10">
    <location>
        <begin position="19"/>
        <end position="392"/>
    </location>
</feature>
<evidence type="ECO:0000313" key="11">
    <source>
        <dbReference type="EMBL" id="KYQ52148.1"/>
    </source>
</evidence>
<keyword evidence="10" id="KW-0732">Signal</keyword>
<dbReference type="EMBL" id="KQ982691">
    <property type="protein sequence ID" value="KYQ52148.1"/>
    <property type="molecule type" value="Genomic_DNA"/>
</dbReference>
<dbReference type="GO" id="GO:0030134">
    <property type="term" value="C:COPII-coated ER to Golgi transport vesicle"/>
    <property type="evidence" value="ECO:0007669"/>
    <property type="project" value="TreeGrafter"/>
</dbReference>
<dbReference type="AlphaFoldDB" id="A0A151WWD6"/>
<evidence type="ECO:0000256" key="5">
    <source>
        <dbReference type="ARBA" id="ARBA00022927"/>
    </source>
</evidence>
<evidence type="ECO:0000256" key="10">
    <source>
        <dbReference type="SAM" id="SignalP"/>
    </source>
</evidence>
<dbReference type="PANTHER" id="PTHR15858:SF0">
    <property type="entry name" value="IMMEDIATE EARLY RESPONSE 3-INTERACTING PROTEIN 1"/>
    <property type="match status" value="1"/>
</dbReference>
<evidence type="ECO:0000256" key="3">
    <source>
        <dbReference type="ARBA" id="ARBA00022448"/>
    </source>
</evidence>
<keyword evidence="5" id="KW-0653">Protein transport</keyword>
<evidence type="ECO:0000256" key="1">
    <source>
        <dbReference type="ARBA" id="ARBA00004370"/>
    </source>
</evidence>
<evidence type="ECO:0000256" key="8">
    <source>
        <dbReference type="ARBA" id="ARBA00024203"/>
    </source>
</evidence>
<keyword evidence="7" id="KW-0472">Membrane</keyword>
<dbReference type="InterPro" id="IPR013880">
    <property type="entry name" value="Yos1"/>
</dbReference>
<sequence>MAFTLWTFFEATLLCLNAICVLNEERFLAKVGWASWQNVQGFGEPPTAKSQILNLIKSIRTVMRERRTVATGRPARCSIAAAGRSVAGAGSAGVASGALADLIELGHLDGLPDAFKIDAYNAGLIAGHAVLRRRDAILRRWCSIAGARSVSASTESARLLGLRFLLQEDLTDLLEQRSVHGSAFASLVASGYLGVATAAEGTTAAKGATTATKETTATATATGSAVTVTGGHRRLRQGEPCQTDNHTLSLGRKLAAISNCLGSRDNNHLTHDSANGASARGKEDPLIPAQFFYIFHVDDNTLKKSCDMPTGRSNLLFCKDETERRTAQSSGRTVGSRSQKESLRHQEEKYAAIFLGTDDMNDRSTDGFSRHRYRRLRGLSPIRASCPRFRFP</sequence>
<evidence type="ECO:0000256" key="6">
    <source>
        <dbReference type="ARBA" id="ARBA00022989"/>
    </source>
</evidence>
<accession>A0A151WWD6</accession>
<keyword evidence="4" id="KW-0812">Transmembrane</keyword>
<evidence type="ECO:0000256" key="2">
    <source>
        <dbReference type="ARBA" id="ARBA00016434"/>
    </source>
</evidence>
<evidence type="ECO:0000256" key="7">
    <source>
        <dbReference type="ARBA" id="ARBA00023136"/>
    </source>
</evidence>
<dbReference type="GO" id="GO:0006888">
    <property type="term" value="P:endoplasmic reticulum to Golgi vesicle-mediated transport"/>
    <property type="evidence" value="ECO:0007669"/>
    <property type="project" value="TreeGrafter"/>
</dbReference>
<evidence type="ECO:0000256" key="9">
    <source>
        <dbReference type="ARBA" id="ARBA00045999"/>
    </source>
</evidence>
<dbReference type="GO" id="GO:0015031">
    <property type="term" value="P:protein transport"/>
    <property type="evidence" value="ECO:0007669"/>
    <property type="project" value="UniProtKB-KW"/>
</dbReference>
<feature type="signal peptide" evidence="10">
    <location>
        <begin position="1"/>
        <end position="18"/>
    </location>
</feature>
<dbReference type="STRING" id="64791.A0A151WWD6"/>
<dbReference type="GO" id="GO:0000139">
    <property type="term" value="C:Golgi membrane"/>
    <property type="evidence" value="ECO:0007669"/>
    <property type="project" value="TreeGrafter"/>
</dbReference>
<dbReference type="Pfam" id="PF08571">
    <property type="entry name" value="Yos1"/>
    <property type="match status" value="1"/>
</dbReference>
<proteinExistence type="inferred from homology"/>
<keyword evidence="6" id="KW-1133">Transmembrane helix</keyword>
<dbReference type="GO" id="GO:0005789">
    <property type="term" value="C:endoplasmic reticulum membrane"/>
    <property type="evidence" value="ECO:0007669"/>
    <property type="project" value="TreeGrafter"/>
</dbReference>
<keyword evidence="12" id="KW-1185">Reference proteome</keyword>
<name>A0A151WWD6_9HYME</name>
<protein>
    <recommendedName>
        <fullName evidence="2">Immediate early response 3-interacting protein 1</fullName>
    </recommendedName>
</protein>
<evidence type="ECO:0000313" key="12">
    <source>
        <dbReference type="Proteomes" id="UP000075809"/>
    </source>
</evidence>